<dbReference type="SUPFAM" id="SSF52833">
    <property type="entry name" value="Thioredoxin-like"/>
    <property type="match status" value="1"/>
</dbReference>
<dbReference type="Gene3D" id="3.40.30.10">
    <property type="entry name" value="Glutaredoxin"/>
    <property type="match status" value="1"/>
</dbReference>
<dbReference type="STRING" id="536979.SAMN04488055_4174"/>
<dbReference type="PANTHER" id="PTHR30041">
    <property type="entry name" value="ARSENATE REDUCTASE"/>
    <property type="match status" value="1"/>
</dbReference>
<dbReference type="OrthoDB" id="1120494at2"/>
<organism evidence="3 4">
    <name type="scientific">Chitinophaga niabensis</name>
    <dbReference type="NCBI Taxonomy" id="536979"/>
    <lineage>
        <taxon>Bacteria</taxon>
        <taxon>Pseudomonadati</taxon>
        <taxon>Bacteroidota</taxon>
        <taxon>Chitinophagia</taxon>
        <taxon>Chitinophagales</taxon>
        <taxon>Chitinophagaceae</taxon>
        <taxon>Chitinophaga</taxon>
    </lineage>
</organism>
<name>A0A1N6JM70_9BACT</name>
<reference evidence="4" key="1">
    <citation type="submission" date="2016-11" db="EMBL/GenBank/DDBJ databases">
        <authorList>
            <person name="Varghese N."/>
            <person name="Submissions S."/>
        </authorList>
    </citation>
    <scope>NUCLEOTIDE SEQUENCE [LARGE SCALE GENOMIC DNA]</scope>
    <source>
        <strain evidence="4">DSM 24787</strain>
    </source>
</reference>
<dbReference type="PANTHER" id="PTHR30041:SF8">
    <property type="entry name" value="PROTEIN YFFB"/>
    <property type="match status" value="1"/>
</dbReference>
<proteinExistence type="inferred from homology"/>
<evidence type="ECO:0000313" key="3">
    <source>
        <dbReference type="EMBL" id="SIO45468.1"/>
    </source>
</evidence>
<keyword evidence="4" id="KW-1185">Reference proteome</keyword>
<dbReference type="PROSITE" id="PS51353">
    <property type="entry name" value="ARSC"/>
    <property type="match status" value="1"/>
</dbReference>
<dbReference type="AlphaFoldDB" id="A0A1N6JM70"/>
<dbReference type="InterPro" id="IPR006660">
    <property type="entry name" value="Arsenate_reductase-like"/>
</dbReference>
<protein>
    <submittedName>
        <fullName evidence="3">Arsenate reductase</fullName>
    </submittedName>
</protein>
<gene>
    <name evidence="3" type="ORF">SAMN04488055_4174</name>
</gene>
<dbReference type="InterPro" id="IPR036249">
    <property type="entry name" value="Thioredoxin-like_sf"/>
</dbReference>
<dbReference type="Pfam" id="PF03960">
    <property type="entry name" value="ArsC"/>
    <property type="match status" value="1"/>
</dbReference>
<comment type="similarity">
    <text evidence="1 2">Belongs to the ArsC family.</text>
</comment>
<dbReference type="Proteomes" id="UP000185003">
    <property type="component" value="Unassembled WGS sequence"/>
</dbReference>
<dbReference type="EMBL" id="FSRA01000002">
    <property type="protein sequence ID" value="SIO45468.1"/>
    <property type="molecule type" value="Genomic_DNA"/>
</dbReference>
<accession>A0A1N6JM70</accession>
<sequence length="116" mass="13426">MKRIYYLSSCSTCKRILDETDAVGKGYALQDIKKDKITPEQLDDMRKLAGSYEALFSRRSQKYKPMGLAEKELTEDDYRSLILEEYTFLKRPVTIIGKKIFVGSEKKTVESLKETI</sequence>
<evidence type="ECO:0000256" key="1">
    <source>
        <dbReference type="ARBA" id="ARBA00007198"/>
    </source>
</evidence>
<dbReference type="RefSeq" id="WP_074241544.1">
    <property type="nucleotide sequence ID" value="NZ_FSRA01000002.1"/>
</dbReference>
<evidence type="ECO:0000256" key="2">
    <source>
        <dbReference type="PROSITE-ProRule" id="PRU01282"/>
    </source>
</evidence>
<evidence type="ECO:0000313" key="4">
    <source>
        <dbReference type="Proteomes" id="UP000185003"/>
    </source>
</evidence>